<evidence type="ECO:0000259" key="7">
    <source>
        <dbReference type="PROSITE" id="PS50110"/>
    </source>
</evidence>
<dbReference type="InterPro" id="IPR001789">
    <property type="entry name" value="Sig_transdc_resp-reg_receiver"/>
</dbReference>
<dbReference type="GO" id="GO:0000160">
    <property type="term" value="P:phosphorelay signal transduction system"/>
    <property type="evidence" value="ECO:0007669"/>
    <property type="project" value="UniProtKB-KW"/>
</dbReference>
<sequence length="133" mass="14812">MATKKKTSAGKKRILVVEDEQALREMYAQWLSAKGYEVDTADNGLTGIQKAFHDAPDAVVLDVLLPKKDGFEVLAEIRRNPKTENLPVVILSSLDQDFEQKQGINLGAHLYLVKTTISPEILYDAVEKIMKKG</sequence>
<keyword evidence="2" id="KW-0902">Two-component regulatory system</keyword>
<dbReference type="CDD" id="cd17574">
    <property type="entry name" value="REC_OmpR"/>
    <property type="match status" value="1"/>
</dbReference>
<dbReference type="AlphaFoldDB" id="A0A1F7TML0"/>
<protein>
    <recommendedName>
        <fullName evidence="7">Response regulatory domain-containing protein</fullName>
    </recommendedName>
</protein>
<dbReference type="InterPro" id="IPR050595">
    <property type="entry name" value="Bact_response_regulator"/>
</dbReference>
<dbReference type="EMBL" id="MGDT01000003">
    <property type="protein sequence ID" value="OGL67221.1"/>
    <property type="molecule type" value="Genomic_DNA"/>
</dbReference>
<evidence type="ECO:0000256" key="4">
    <source>
        <dbReference type="ARBA" id="ARBA00023125"/>
    </source>
</evidence>
<keyword evidence="5" id="KW-0804">Transcription</keyword>
<dbReference type="SMART" id="SM00448">
    <property type="entry name" value="REC"/>
    <property type="match status" value="1"/>
</dbReference>
<dbReference type="Proteomes" id="UP000177885">
    <property type="component" value="Unassembled WGS sequence"/>
</dbReference>
<accession>A0A1F7TML0</accession>
<evidence type="ECO:0000256" key="6">
    <source>
        <dbReference type="PROSITE-ProRule" id="PRU00169"/>
    </source>
</evidence>
<gene>
    <name evidence="8" type="ORF">A2856_04160</name>
</gene>
<evidence type="ECO:0000313" key="8">
    <source>
        <dbReference type="EMBL" id="OGL67221.1"/>
    </source>
</evidence>
<name>A0A1F7TML0_9BACT</name>
<dbReference type="GO" id="GO:0003677">
    <property type="term" value="F:DNA binding"/>
    <property type="evidence" value="ECO:0007669"/>
    <property type="project" value="UniProtKB-KW"/>
</dbReference>
<comment type="caution">
    <text evidence="8">The sequence shown here is derived from an EMBL/GenBank/DDBJ whole genome shotgun (WGS) entry which is preliminary data.</text>
</comment>
<dbReference type="PROSITE" id="PS50110">
    <property type="entry name" value="RESPONSE_REGULATORY"/>
    <property type="match status" value="1"/>
</dbReference>
<feature type="modified residue" description="4-aspartylphosphate" evidence="6">
    <location>
        <position position="62"/>
    </location>
</feature>
<proteinExistence type="predicted"/>
<dbReference type="Pfam" id="PF00072">
    <property type="entry name" value="Response_reg"/>
    <property type="match status" value="1"/>
</dbReference>
<evidence type="ECO:0000256" key="2">
    <source>
        <dbReference type="ARBA" id="ARBA00023012"/>
    </source>
</evidence>
<keyword evidence="1 6" id="KW-0597">Phosphoprotein</keyword>
<evidence type="ECO:0000256" key="5">
    <source>
        <dbReference type="ARBA" id="ARBA00023163"/>
    </source>
</evidence>
<dbReference type="STRING" id="1802385.A2856_04160"/>
<dbReference type="PANTHER" id="PTHR44591:SF23">
    <property type="entry name" value="CHEY SUBFAMILY"/>
    <property type="match status" value="1"/>
</dbReference>
<dbReference type="PANTHER" id="PTHR44591">
    <property type="entry name" value="STRESS RESPONSE REGULATOR PROTEIN 1"/>
    <property type="match status" value="1"/>
</dbReference>
<dbReference type="FunFam" id="3.40.50.2300:FF:000001">
    <property type="entry name" value="DNA-binding response regulator PhoB"/>
    <property type="match status" value="1"/>
</dbReference>
<feature type="domain" description="Response regulatory" evidence="7">
    <location>
        <begin position="13"/>
        <end position="129"/>
    </location>
</feature>
<organism evidence="8 9">
    <name type="scientific">Candidatus Uhrbacteria bacterium RIFCSPHIGHO2_01_FULL_63_20</name>
    <dbReference type="NCBI Taxonomy" id="1802385"/>
    <lineage>
        <taxon>Bacteria</taxon>
        <taxon>Candidatus Uhriibacteriota</taxon>
    </lineage>
</organism>
<dbReference type="InterPro" id="IPR011006">
    <property type="entry name" value="CheY-like_superfamily"/>
</dbReference>
<dbReference type="Gene3D" id="3.40.50.2300">
    <property type="match status" value="1"/>
</dbReference>
<keyword evidence="4" id="KW-0238">DNA-binding</keyword>
<evidence type="ECO:0000313" key="9">
    <source>
        <dbReference type="Proteomes" id="UP000177885"/>
    </source>
</evidence>
<reference evidence="8 9" key="1">
    <citation type="journal article" date="2016" name="Nat. Commun.">
        <title>Thousands of microbial genomes shed light on interconnected biogeochemical processes in an aquifer system.</title>
        <authorList>
            <person name="Anantharaman K."/>
            <person name="Brown C.T."/>
            <person name="Hug L.A."/>
            <person name="Sharon I."/>
            <person name="Castelle C.J."/>
            <person name="Probst A.J."/>
            <person name="Thomas B.C."/>
            <person name="Singh A."/>
            <person name="Wilkins M.J."/>
            <person name="Karaoz U."/>
            <person name="Brodie E.L."/>
            <person name="Williams K.H."/>
            <person name="Hubbard S.S."/>
            <person name="Banfield J.F."/>
        </authorList>
    </citation>
    <scope>NUCLEOTIDE SEQUENCE [LARGE SCALE GENOMIC DNA]</scope>
</reference>
<evidence type="ECO:0000256" key="1">
    <source>
        <dbReference type="ARBA" id="ARBA00022553"/>
    </source>
</evidence>
<keyword evidence="3" id="KW-0805">Transcription regulation</keyword>
<dbReference type="SUPFAM" id="SSF52172">
    <property type="entry name" value="CheY-like"/>
    <property type="match status" value="1"/>
</dbReference>
<evidence type="ECO:0000256" key="3">
    <source>
        <dbReference type="ARBA" id="ARBA00023015"/>
    </source>
</evidence>